<dbReference type="Gene3D" id="3.30.230.10">
    <property type="match status" value="1"/>
</dbReference>
<dbReference type="PROSITE" id="PS50106">
    <property type="entry name" value="PDZ"/>
    <property type="match status" value="1"/>
</dbReference>
<comment type="catalytic activity">
    <reaction evidence="1">
        <text>Hydrolysis of proteins in presence of ATP.</text>
        <dbReference type="EC" id="3.4.21.53"/>
    </reaction>
</comment>
<dbReference type="Gene3D" id="2.30.42.10">
    <property type="match status" value="1"/>
</dbReference>
<dbReference type="PROSITE" id="PS51786">
    <property type="entry name" value="LON_PROTEOLYTIC"/>
    <property type="match status" value="1"/>
</dbReference>
<dbReference type="InterPro" id="IPR027065">
    <property type="entry name" value="Lon_Prtase"/>
</dbReference>
<dbReference type="OrthoDB" id="2356897at2"/>
<accession>A0A1B1S3W5</accession>
<dbReference type="KEGG" id="pll:I858_012880"/>
<name>A0A1B1S3W5_9BACL</name>
<dbReference type="GO" id="GO:0004176">
    <property type="term" value="F:ATP-dependent peptidase activity"/>
    <property type="evidence" value="ECO:0007669"/>
    <property type="project" value="UniProtKB-UniRule"/>
</dbReference>
<evidence type="ECO:0000313" key="5">
    <source>
        <dbReference type="Proteomes" id="UP000053354"/>
    </source>
</evidence>
<evidence type="ECO:0000313" key="4">
    <source>
        <dbReference type="EMBL" id="ANU27880.1"/>
    </source>
</evidence>
<keyword evidence="1" id="KW-0720">Serine protease</keyword>
<keyword evidence="5" id="KW-1185">Reference proteome</keyword>
<dbReference type="Proteomes" id="UP000053354">
    <property type="component" value="Chromosome"/>
</dbReference>
<dbReference type="PANTHER" id="PTHR10046">
    <property type="entry name" value="ATP DEPENDENT LON PROTEASE FAMILY MEMBER"/>
    <property type="match status" value="1"/>
</dbReference>
<comment type="similarity">
    <text evidence="1">Belongs to the peptidase S16 family.</text>
</comment>
<dbReference type="EMBL" id="CP016540">
    <property type="protein sequence ID" value="ANU27880.1"/>
    <property type="molecule type" value="Genomic_DNA"/>
</dbReference>
<dbReference type="EC" id="3.4.21.53" evidence="1"/>
<feature type="active site" evidence="1">
    <location>
        <position position="234"/>
    </location>
</feature>
<dbReference type="AlphaFoldDB" id="A0A1B1S3W5"/>
<dbReference type="STRING" id="1302659.I858_012880"/>
<feature type="active site" evidence="1">
    <location>
        <position position="279"/>
    </location>
</feature>
<keyword evidence="1" id="KW-0645">Protease</keyword>
<evidence type="ECO:0000256" key="1">
    <source>
        <dbReference type="PROSITE-ProRule" id="PRU01122"/>
    </source>
</evidence>
<protein>
    <recommendedName>
        <fullName evidence="1">endopeptidase La</fullName>
        <ecNumber evidence="1">3.4.21.53</ecNumber>
    </recommendedName>
</protein>
<gene>
    <name evidence="4" type="ORF">I858_012880</name>
</gene>
<dbReference type="SUPFAM" id="SSF54211">
    <property type="entry name" value="Ribosomal protein S5 domain 2-like"/>
    <property type="match status" value="1"/>
</dbReference>
<feature type="domain" description="PDZ" evidence="2">
    <location>
        <begin position="100"/>
        <end position="186"/>
    </location>
</feature>
<dbReference type="SUPFAM" id="SSF50156">
    <property type="entry name" value="PDZ domain-like"/>
    <property type="match status" value="1"/>
</dbReference>
<dbReference type="SMART" id="SM00228">
    <property type="entry name" value="PDZ"/>
    <property type="match status" value="1"/>
</dbReference>
<dbReference type="InterPro" id="IPR036034">
    <property type="entry name" value="PDZ_sf"/>
</dbReference>
<evidence type="ECO:0000259" key="2">
    <source>
        <dbReference type="PROSITE" id="PS50106"/>
    </source>
</evidence>
<dbReference type="Pfam" id="PF13180">
    <property type="entry name" value="PDZ_2"/>
    <property type="match status" value="1"/>
</dbReference>
<dbReference type="InterPro" id="IPR014721">
    <property type="entry name" value="Ribsml_uS5_D2-typ_fold_subgr"/>
</dbReference>
<dbReference type="GO" id="GO:0005524">
    <property type="term" value="F:ATP binding"/>
    <property type="evidence" value="ECO:0007669"/>
    <property type="project" value="InterPro"/>
</dbReference>
<dbReference type="InterPro" id="IPR020568">
    <property type="entry name" value="Ribosomal_Su5_D2-typ_SF"/>
</dbReference>
<keyword evidence="1" id="KW-0378">Hydrolase</keyword>
<dbReference type="GO" id="GO:0030163">
    <property type="term" value="P:protein catabolic process"/>
    <property type="evidence" value="ECO:0007669"/>
    <property type="project" value="InterPro"/>
</dbReference>
<dbReference type="NCBIfam" id="NF041438">
    <property type="entry name" value="SepM_fam_S16"/>
    <property type="match status" value="1"/>
</dbReference>
<sequence length="341" mass="37519">MKKKRLLLFVIAIALVVFFTSYRLDTYVTKPGGAYELSPLVEVVGGDEDDEGTLSLMTVSMLTATPALYIWAKIQDGYKILQPEQVRSPHESEEEYNVRQLKLMSDSQVNALQVAFEQAELPFEVNNNGVFVLSVSTGSAADEVLAPGDRVLEIDGNNFTEMQQLIDYLSAKKEGDTVEVLYEREDREISTEIKLAPLPSDPERVGLGISFVEDKSIKTTPEVEIDTDQIGGPSAGLMFTLEILNQLEDEDITKGYDIAGTGTMESDGSVGRIGGIDQKIMAADSADIDIFFAPDEPVESGEANNYEIAIKTAKKIDTDMKIVPVKTIEDALQFLDELQSR</sequence>
<reference evidence="4" key="1">
    <citation type="submission" date="2016-10" db="EMBL/GenBank/DDBJ databases">
        <authorList>
            <person name="See-Too W.S."/>
        </authorList>
    </citation>
    <scope>NUCLEOTIDE SEQUENCE</scope>
    <source>
        <strain evidence="4">L10.15</strain>
    </source>
</reference>
<dbReference type="RefSeq" id="WP_049693362.1">
    <property type="nucleotide sequence ID" value="NZ_CP016540.2"/>
</dbReference>
<dbReference type="InterPro" id="IPR008269">
    <property type="entry name" value="Lon_proteolytic"/>
</dbReference>
<evidence type="ECO:0000259" key="3">
    <source>
        <dbReference type="PROSITE" id="PS51786"/>
    </source>
</evidence>
<dbReference type="GO" id="GO:0006508">
    <property type="term" value="P:proteolysis"/>
    <property type="evidence" value="ECO:0007669"/>
    <property type="project" value="UniProtKB-KW"/>
</dbReference>
<feature type="domain" description="Lon proteolytic" evidence="3">
    <location>
        <begin position="229"/>
        <end position="338"/>
    </location>
</feature>
<dbReference type="InterPro" id="IPR001478">
    <property type="entry name" value="PDZ"/>
</dbReference>
<proteinExistence type="inferred from homology"/>
<organism evidence="4 5">
    <name type="scientific">Planococcus versutus</name>
    <dbReference type="NCBI Taxonomy" id="1302659"/>
    <lineage>
        <taxon>Bacteria</taxon>
        <taxon>Bacillati</taxon>
        <taxon>Bacillota</taxon>
        <taxon>Bacilli</taxon>
        <taxon>Bacillales</taxon>
        <taxon>Caryophanaceae</taxon>
        <taxon>Planococcus</taxon>
    </lineage>
</organism>
<dbReference type="Pfam" id="PF05362">
    <property type="entry name" value="Lon_C"/>
    <property type="match status" value="1"/>
</dbReference>
<dbReference type="GO" id="GO:0004252">
    <property type="term" value="F:serine-type endopeptidase activity"/>
    <property type="evidence" value="ECO:0007669"/>
    <property type="project" value="UniProtKB-UniRule"/>
</dbReference>